<comment type="subcellular location">
    <subcellularLocation>
        <location evidence="1 5">Cell membrane</location>
        <topology evidence="1 5">Multi-pass membrane protein</topology>
    </subcellularLocation>
</comment>
<dbReference type="GO" id="GO:0055085">
    <property type="term" value="P:transmembrane transport"/>
    <property type="evidence" value="ECO:0007669"/>
    <property type="project" value="InterPro"/>
</dbReference>
<evidence type="ECO:0000256" key="6">
    <source>
        <dbReference type="SAM" id="MobiDB-lite"/>
    </source>
</evidence>
<feature type="transmembrane region" description="Helical" evidence="5">
    <location>
        <begin position="101"/>
        <end position="122"/>
    </location>
</feature>
<dbReference type="PANTHER" id="PTHR43759">
    <property type="entry name" value="TREHALOSE TRANSPORT SYSTEM PERMEASE PROTEIN SUGA"/>
    <property type="match status" value="1"/>
</dbReference>
<keyword evidence="9" id="KW-1185">Reference proteome</keyword>
<feature type="transmembrane region" description="Helical" evidence="5">
    <location>
        <begin position="40"/>
        <end position="61"/>
    </location>
</feature>
<keyword evidence="5" id="KW-0813">Transport</keyword>
<accession>A0A849KWF0</accession>
<evidence type="ECO:0000256" key="2">
    <source>
        <dbReference type="ARBA" id="ARBA00022692"/>
    </source>
</evidence>
<dbReference type="PROSITE" id="PS50928">
    <property type="entry name" value="ABC_TM1"/>
    <property type="match status" value="1"/>
</dbReference>
<dbReference type="Pfam" id="PF00528">
    <property type="entry name" value="BPD_transp_1"/>
    <property type="match status" value="1"/>
</dbReference>
<evidence type="ECO:0000313" key="8">
    <source>
        <dbReference type="EMBL" id="NNU62658.1"/>
    </source>
</evidence>
<feature type="transmembrane region" description="Helical" evidence="5">
    <location>
        <begin position="192"/>
        <end position="210"/>
    </location>
</feature>
<evidence type="ECO:0000256" key="4">
    <source>
        <dbReference type="ARBA" id="ARBA00023136"/>
    </source>
</evidence>
<dbReference type="InterPro" id="IPR052730">
    <property type="entry name" value="Sugar_ABC_transporter"/>
</dbReference>
<name>A0A849KWF0_9HYPH</name>
<keyword evidence="2 5" id="KW-0812">Transmembrane</keyword>
<dbReference type="RefSeq" id="WP_171319027.1">
    <property type="nucleotide sequence ID" value="NZ_JABFCY010000015.1"/>
</dbReference>
<dbReference type="CDD" id="cd06261">
    <property type="entry name" value="TM_PBP2"/>
    <property type="match status" value="1"/>
</dbReference>
<feature type="domain" description="ABC transmembrane type-1" evidence="7">
    <location>
        <begin position="97"/>
        <end position="309"/>
    </location>
</feature>
<comment type="similarity">
    <text evidence="5">Belongs to the binding-protein-dependent transport system permease family.</text>
</comment>
<comment type="caution">
    <text evidence="8">The sequence shown here is derived from an EMBL/GenBank/DDBJ whole genome shotgun (WGS) entry which is preliminary data.</text>
</comment>
<sequence>MTSAAPTGATKSMNGEAATKAASTTRTGGKSGKSHLKPSYWPFVLPALITVGAVIVFPWLFTLWMSTNQWQLGGGISFVGFDNYIRLAADARFWDSMWHTAVYTVLSVVAPMVLGTIAALIFDSKLPMRGLLRGIFVMPMMATPVAVALVWTMMYHPQLGVLNYLLSLIGIGPQEWIFNQNTVIPSLVAVETWQWTPLVMLIVLGGLASMPRDPFESAEIDGANGWQKFRYITLPMILPFIMVALIIRSIDALKSFDIIYAMTQGGPGTASETINIYLYNVAFSYYDIGYASAIAVVFFIVIIAMSMILLALRQRTKWNA</sequence>
<dbReference type="PANTHER" id="PTHR43759:SF1">
    <property type="entry name" value="GLUCOSE IMPORT SYSTEM PERMEASE PROTEIN GLCT"/>
    <property type="match status" value="1"/>
</dbReference>
<feature type="compositionally biased region" description="Polar residues" evidence="6">
    <location>
        <begin position="1"/>
        <end position="13"/>
    </location>
</feature>
<evidence type="ECO:0000313" key="9">
    <source>
        <dbReference type="Proteomes" id="UP000574931"/>
    </source>
</evidence>
<dbReference type="EMBL" id="JABFCY010000015">
    <property type="protein sequence ID" value="NNU62658.1"/>
    <property type="molecule type" value="Genomic_DNA"/>
</dbReference>
<dbReference type="AlphaFoldDB" id="A0A849KWF0"/>
<dbReference type="Proteomes" id="UP000574931">
    <property type="component" value="Unassembled WGS sequence"/>
</dbReference>
<evidence type="ECO:0000256" key="5">
    <source>
        <dbReference type="RuleBase" id="RU363032"/>
    </source>
</evidence>
<feature type="transmembrane region" description="Helical" evidence="5">
    <location>
        <begin position="134"/>
        <end position="154"/>
    </location>
</feature>
<organism evidence="8 9">
    <name type="scientific">Ochrobactrum soli</name>
    <dbReference type="NCBI Taxonomy" id="2448455"/>
    <lineage>
        <taxon>Bacteria</taxon>
        <taxon>Pseudomonadati</taxon>
        <taxon>Pseudomonadota</taxon>
        <taxon>Alphaproteobacteria</taxon>
        <taxon>Hyphomicrobiales</taxon>
        <taxon>Brucellaceae</taxon>
        <taxon>Brucella/Ochrobactrum group</taxon>
        <taxon>Ochrobactrum</taxon>
    </lineage>
</organism>
<gene>
    <name evidence="8" type="ORF">HKX02_20700</name>
</gene>
<keyword evidence="4 5" id="KW-0472">Membrane</keyword>
<feature type="region of interest" description="Disordered" evidence="6">
    <location>
        <begin position="1"/>
        <end position="34"/>
    </location>
</feature>
<evidence type="ECO:0000259" key="7">
    <source>
        <dbReference type="PROSITE" id="PS50928"/>
    </source>
</evidence>
<protein>
    <submittedName>
        <fullName evidence="8">Sugar ABC transporter permease</fullName>
    </submittedName>
</protein>
<reference evidence="8 9" key="1">
    <citation type="submission" date="2020-05" db="EMBL/GenBank/DDBJ databases">
        <title>Draft Genome Sequence of Ochrobactrum soli Isolated from Stable Fly Gut.</title>
        <authorList>
            <person name="Pileggi M.T."/>
            <person name="Vazhakkala L.J."/>
            <person name="Wong C.N."/>
        </authorList>
    </citation>
    <scope>NUCLEOTIDE SEQUENCE [LARGE SCALE GENOMIC DNA]</scope>
    <source>
        <strain evidence="8 9">MTP-C0764</strain>
    </source>
</reference>
<evidence type="ECO:0000256" key="3">
    <source>
        <dbReference type="ARBA" id="ARBA00022989"/>
    </source>
</evidence>
<dbReference type="SUPFAM" id="SSF161098">
    <property type="entry name" value="MetI-like"/>
    <property type="match status" value="1"/>
</dbReference>
<dbReference type="InterPro" id="IPR000515">
    <property type="entry name" value="MetI-like"/>
</dbReference>
<feature type="transmembrane region" description="Helical" evidence="5">
    <location>
        <begin position="231"/>
        <end position="250"/>
    </location>
</feature>
<proteinExistence type="inferred from homology"/>
<dbReference type="GO" id="GO:0005886">
    <property type="term" value="C:plasma membrane"/>
    <property type="evidence" value="ECO:0007669"/>
    <property type="project" value="UniProtKB-SubCell"/>
</dbReference>
<dbReference type="Gene3D" id="1.10.3720.10">
    <property type="entry name" value="MetI-like"/>
    <property type="match status" value="1"/>
</dbReference>
<dbReference type="InterPro" id="IPR035906">
    <property type="entry name" value="MetI-like_sf"/>
</dbReference>
<evidence type="ECO:0000256" key="1">
    <source>
        <dbReference type="ARBA" id="ARBA00004651"/>
    </source>
</evidence>
<feature type="transmembrane region" description="Helical" evidence="5">
    <location>
        <begin position="288"/>
        <end position="312"/>
    </location>
</feature>
<keyword evidence="3 5" id="KW-1133">Transmembrane helix</keyword>